<protein>
    <recommendedName>
        <fullName evidence="3">Peptidoglycan binding-like domain-containing protein</fullName>
    </recommendedName>
</protein>
<dbReference type="KEGG" id="cceu:CBR64_05735"/>
<dbReference type="SUPFAM" id="SSF47090">
    <property type="entry name" value="PGBD-like"/>
    <property type="match status" value="1"/>
</dbReference>
<dbReference type="Proteomes" id="UP000196228">
    <property type="component" value="Chromosome"/>
</dbReference>
<evidence type="ECO:0000313" key="2">
    <source>
        <dbReference type="Proteomes" id="UP000196228"/>
    </source>
</evidence>
<accession>A0A1Y0HUW8</accession>
<dbReference type="RefSeq" id="WP_087470117.1">
    <property type="nucleotide sequence ID" value="NZ_CP021383.1"/>
</dbReference>
<dbReference type="AlphaFoldDB" id="A0A1Y0HUW8"/>
<sequence length="344" mass="35340">MSERPSPAKAGLWAVGALTLVAVGTALGAAWTSPAVPVPLRSPSPVTSFPVQSTTFDDVRSVRLEVSRGEESALTSPGSGLVTRFDCRPGTTLESGTAPLWLDDAPVVVLATTLPLWRDLPVGAQGNDVRALQEELTRLGHTVEVTGTLGTKTLRAVEDLLDGLGDPTSLTSVSRERFLWIPAPSVVVAGCSVSTGGPLEAGAEIVTTPGTLTSVALRDDAPSDLVAGARTLRVDGIDVAIEPQSPITDPGLLSQLDAAPSLQQVGTGDEAPVGQLRLAQPVDVSVVPPSAVLTAPDGTTCVTTDAVPHPLRVVGSELGQTFVLFDDAPPPAVDTSPRRDAPCA</sequence>
<evidence type="ECO:0000313" key="1">
    <source>
        <dbReference type="EMBL" id="ARU51064.1"/>
    </source>
</evidence>
<dbReference type="InterPro" id="IPR036365">
    <property type="entry name" value="PGBD-like_sf"/>
</dbReference>
<dbReference type="Gene3D" id="1.10.101.10">
    <property type="entry name" value="PGBD-like superfamily/PGBD"/>
    <property type="match status" value="1"/>
</dbReference>
<proteinExistence type="predicted"/>
<dbReference type="EMBL" id="CP021383">
    <property type="protein sequence ID" value="ARU51064.1"/>
    <property type="molecule type" value="Genomic_DNA"/>
</dbReference>
<reference evidence="1 2" key="1">
    <citation type="submission" date="2017-05" db="EMBL/GenBank/DDBJ databases">
        <authorList>
            <person name="Song R."/>
            <person name="Chenine A.L."/>
            <person name="Ruprecht R.M."/>
        </authorList>
    </citation>
    <scope>NUCLEOTIDE SEQUENCE [LARGE SCALE GENOMIC DNA]</scope>
    <source>
        <strain evidence="1 2">PSBB019</strain>
    </source>
</reference>
<gene>
    <name evidence="1" type="ORF">CBR64_05735</name>
</gene>
<dbReference type="OrthoDB" id="3238883at2"/>
<name>A0A1Y0HUW8_CELCE</name>
<dbReference type="InterPro" id="IPR036366">
    <property type="entry name" value="PGBDSf"/>
</dbReference>
<organism evidence="1 2">
    <name type="scientific">Cellulosimicrobium cellulans</name>
    <name type="common">Arthrobacter luteus</name>
    <dbReference type="NCBI Taxonomy" id="1710"/>
    <lineage>
        <taxon>Bacteria</taxon>
        <taxon>Bacillati</taxon>
        <taxon>Actinomycetota</taxon>
        <taxon>Actinomycetes</taxon>
        <taxon>Micrococcales</taxon>
        <taxon>Promicromonosporaceae</taxon>
        <taxon>Cellulosimicrobium</taxon>
    </lineage>
</organism>
<evidence type="ECO:0008006" key="3">
    <source>
        <dbReference type="Google" id="ProtNLM"/>
    </source>
</evidence>